<protein>
    <submittedName>
        <fullName evidence="2">Uncharacterized protein</fullName>
    </submittedName>
</protein>
<feature type="non-terminal residue" evidence="2">
    <location>
        <position position="1"/>
    </location>
</feature>
<keyword evidence="1" id="KW-0732">Signal</keyword>
<reference evidence="2 3" key="1">
    <citation type="submission" date="2018-01" db="EMBL/GenBank/DDBJ databases">
        <title>Co-occurrence of chitin degradation, pigmentation and bioactivity in marine Pseudoalteromonas.</title>
        <authorList>
            <person name="Paulsen S."/>
            <person name="Gram L."/>
            <person name="Machado H."/>
        </authorList>
    </citation>
    <scope>NUCLEOTIDE SEQUENCE [LARGE SCALE GENOMIC DNA]</scope>
    <source>
        <strain evidence="2 3">S3898</strain>
    </source>
</reference>
<dbReference type="RefSeq" id="WP_206076507.1">
    <property type="nucleotide sequence ID" value="NZ_PPSX01000133.1"/>
</dbReference>
<gene>
    <name evidence="2" type="ORF">C1E23_20750</name>
</gene>
<comment type="caution">
    <text evidence="2">The sequence shown here is derived from an EMBL/GenBank/DDBJ whole genome shotgun (WGS) entry which is preliminary data.</text>
</comment>
<dbReference type="Proteomes" id="UP000291338">
    <property type="component" value="Unassembled WGS sequence"/>
</dbReference>
<evidence type="ECO:0000313" key="3">
    <source>
        <dbReference type="Proteomes" id="UP000291338"/>
    </source>
</evidence>
<feature type="chain" id="PRO_5020464477" evidence="1">
    <location>
        <begin position="29"/>
        <end position="143"/>
    </location>
</feature>
<name>A0A4Q7IJX7_9GAMM</name>
<evidence type="ECO:0000256" key="1">
    <source>
        <dbReference type="SAM" id="SignalP"/>
    </source>
</evidence>
<proteinExistence type="predicted"/>
<feature type="signal peptide" evidence="1">
    <location>
        <begin position="1"/>
        <end position="28"/>
    </location>
</feature>
<dbReference type="AlphaFoldDB" id="A0A4Q7IJX7"/>
<evidence type="ECO:0000313" key="2">
    <source>
        <dbReference type="EMBL" id="RZQ51207.1"/>
    </source>
</evidence>
<organism evidence="2 3">
    <name type="scientific">Pseudoalteromonas phenolica</name>
    <dbReference type="NCBI Taxonomy" id="161398"/>
    <lineage>
        <taxon>Bacteria</taxon>
        <taxon>Pseudomonadati</taxon>
        <taxon>Pseudomonadota</taxon>
        <taxon>Gammaproteobacteria</taxon>
        <taxon>Alteromonadales</taxon>
        <taxon>Pseudoalteromonadaceae</taxon>
        <taxon>Pseudoalteromonas</taxon>
    </lineage>
</organism>
<sequence length="143" mass="16782">FYRLVMFKERMVKYLVFSVLLFCSNSFADDSCPHKRNDSPSLLEDVILSFAETFQPLVYLNNGEIESARQELIKQVSANVYVMDLFISEPRCKFSEHEIIIAKKYLKMVAKMYEIYPVPEWENSEIALILEKTKSFENTTDEN</sequence>
<accession>A0A4Q7IJX7</accession>
<dbReference type="EMBL" id="PPSX01000133">
    <property type="protein sequence ID" value="RZQ51207.1"/>
    <property type="molecule type" value="Genomic_DNA"/>
</dbReference>